<proteinExistence type="predicted"/>
<gene>
    <name evidence="1" type="ORF">LCGC14_0089970</name>
</gene>
<sequence>MELGKKLTDERVLSELEQRVARQRLDAGLTQAMLAEQEGIAKRTLERLEAD</sequence>
<dbReference type="SUPFAM" id="SSF47413">
    <property type="entry name" value="lambda repressor-like DNA-binding domains"/>
    <property type="match status" value="1"/>
</dbReference>
<name>A0A0F9VVU8_9ZZZZ</name>
<evidence type="ECO:0008006" key="2">
    <source>
        <dbReference type="Google" id="ProtNLM"/>
    </source>
</evidence>
<evidence type="ECO:0000313" key="1">
    <source>
        <dbReference type="EMBL" id="KKO04098.1"/>
    </source>
</evidence>
<dbReference type="Gene3D" id="1.10.260.40">
    <property type="entry name" value="lambda repressor-like DNA-binding domains"/>
    <property type="match status" value="1"/>
</dbReference>
<accession>A0A0F9VVU8</accession>
<protein>
    <recommendedName>
        <fullName evidence="2">HTH cro/C1-type domain-containing protein</fullName>
    </recommendedName>
</protein>
<reference evidence="1" key="1">
    <citation type="journal article" date="2015" name="Nature">
        <title>Complex archaea that bridge the gap between prokaryotes and eukaryotes.</title>
        <authorList>
            <person name="Spang A."/>
            <person name="Saw J.H."/>
            <person name="Jorgensen S.L."/>
            <person name="Zaremba-Niedzwiedzka K."/>
            <person name="Martijn J."/>
            <person name="Lind A.E."/>
            <person name="van Eijk R."/>
            <person name="Schleper C."/>
            <person name="Guy L."/>
            <person name="Ettema T.J."/>
        </authorList>
    </citation>
    <scope>NUCLEOTIDE SEQUENCE</scope>
</reference>
<dbReference type="GO" id="GO:0003677">
    <property type="term" value="F:DNA binding"/>
    <property type="evidence" value="ECO:0007669"/>
    <property type="project" value="InterPro"/>
</dbReference>
<dbReference type="AlphaFoldDB" id="A0A0F9VVU8"/>
<dbReference type="InterPro" id="IPR010982">
    <property type="entry name" value="Lambda_DNA-bd_dom_sf"/>
</dbReference>
<comment type="caution">
    <text evidence="1">The sequence shown here is derived from an EMBL/GenBank/DDBJ whole genome shotgun (WGS) entry which is preliminary data.</text>
</comment>
<dbReference type="EMBL" id="LAZR01000024">
    <property type="protein sequence ID" value="KKO04098.1"/>
    <property type="molecule type" value="Genomic_DNA"/>
</dbReference>
<organism evidence="1">
    <name type="scientific">marine sediment metagenome</name>
    <dbReference type="NCBI Taxonomy" id="412755"/>
    <lineage>
        <taxon>unclassified sequences</taxon>
        <taxon>metagenomes</taxon>
        <taxon>ecological metagenomes</taxon>
    </lineage>
</organism>